<dbReference type="InterPro" id="IPR013780">
    <property type="entry name" value="Glyco_hydro_b"/>
</dbReference>
<dbReference type="SUPFAM" id="SSF51445">
    <property type="entry name" value="(Trans)glycosidases"/>
    <property type="match status" value="1"/>
</dbReference>
<organism evidence="5 6">
    <name type="scientific">Tritrichomonas foetus</name>
    <dbReference type="NCBI Taxonomy" id="1144522"/>
    <lineage>
        <taxon>Eukaryota</taxon>
        <taxon>Metamonada</taxon>
        <taxon>Parabasalia</taxon>
        <taxon>Tritrichomonadida</taxon>
        <taxon>Tritrichomonadidae</taxon>
        <taxon>Tritrichomonas</taxon>
    </lineage>
</organism>
<dbReference type="InterPro" id="IPR014756">
    <property type="entry name" value="Ig_E-set"/>
</dbReference>
<dbReference type="GO" id="GO:0005975">
    <property type="term" value="P:carbohydrate metabolic process"/>
    <property type="evidence" value="ECO:0007669"/>
    <property type="project" value="InterPro"/>
</dbReference>
<dbReference type="PANTHER" id="PTHR10357:SF210">
    <property type="entry name" value="MALTODEXTRIN GLUCOSIDASE"/>
    <property type="match status" value="1"/>
</dbReference>
<evidence type="ECO:0000256" key="2">
    <source>
        <dbReference type="ARBA" id="ARBA00023295"/>
    </source>
</evidence>
<dbReference type="InterPro" id="IPR015171">
    <property type="entry name" value="Cyc-maltodext_N"/>
</dbReference>
<protein>
    <recommendedName>
        <fullName evidence="4">Glycosyl hydrolase family 13 catalytic domain-containing protein</fullName>
    </recommendedName>
</protein>
<evidence type="ECO:0000313" key="6">
    <source>
        <dbReference type="Proteomes" id="UP000179807"/>
    </source>
</evidence>
<dbReference type="Gene3D" id="3.20.20.80">
    <property type="entry name" value="Glycosidases"/>
    <property type="match status" value="1"/>
</dbReference>
<dbReference type="Gene3D" id="2.60.40.1180">
    <property type="entry name" value="Golgi alpha-mannosidase II"/>
    <property type="match status" value="1"/>
</dbReference>
<feature type="compositionally biased region" description="Basic and acidic residues" evidence="3">
    <location>
        <begin position="142"/>
        <end position="195"/>
    </location>
</feature>
<evidence type="ECO:0000256" key="1">
    <source>
        <dbReference type="ARBA" id="ARBA00022801"/>
    </source>
</evidence>
<accession>A0A1J4JPC0</accession>
<dbReference type="SUPFAM" id="SSF81296">
    <property type="entry name" value="E set domains"/>
    <property type="match status" value="1"/>
</dbReference>
<reference evidence="5" key="1">
    <citation type="submission" date="2016-10" db="EMBL/GenBank/DDBJ databases">
        <authorList>
            <person name="Benchimol M."/>
            <person name="Almeida L.G."/>
            <person name="Vasconcelos A.T."/>
            <person name="Perreira-Neves A."/>
            <person name="Rosa I.A."/>
            <person name="Tasca T."/>
            <person name="Bogo M.R."/>
            <person name="de Souza W."/>
        </authorList>
    </citation>
    <scope>NUCLEOTIDE SEQUENCE [LARGE SCALE GENOMIC DNA]</scope>
    <source>
        <strain evidence="5">K</strain>
    </source>
</reference>
<dbReference type="Pfam" id="PF00128">
    <property type="entry name" value="Alpha-amylase"/>
    <property type="match status" value="1"/>
</dbReference>
<dbReference type="SMART" id="SM00642">
    <property type="entry name" value="Aamy"/>
    <property type="match status" value="1"/>
</dbReference>
<name>A0A1J4JPC0_9EUKA</name>
<dbReference type="InterPro" id="IPR017853">
    <property type="entry name" value="GH"/>
</dbReference>
<sequence>MSFIRAEPPFWWAGMKSPKLQILFRSETSLKAFEPIISSEDIKIVDVVHFDNPHYLALYLDLENAKPQIFNIELGSINIKYELKQRDPKSREIQGFDSSDVLYLIMPDRFARHTTKPSIVDEQSALSYDDDMKKFEEINKKAKEQKESKSDQNEPSEKSENSNKSEQSENNEGKNDQKSDDKNEENDQKSKEPKRTLNKPFIEIPDYPTFTDPITNTERVKYTFNRKDPNARHGGNIQGIIQHLDYIFDLGVTAIWLNPVLDNDMPHGSYHGYATTDYYNVDPRFGTNDDLLELINKIHQHGKKFVMDMIFNHCGSNHIWYKDPPCEDWFNLPKKGVITNHDITTTFSPYSSEKDWTNFNCGSFVSQMPDLNQKNKHLATYLTQNSIWWIEYSHINGIRQDTYPYCDPEYMKQWVNDVLEEYPNFNIVGEVWVESPVGVAYWQRGNPYSDNNLPTIMDFTFSHLSTEACSEDKDMNSGLAKIHNHLNYDFVYPDVFHILRFVENHDTNRFLREEPIDLGKFKTGFATLLTIPGIPQLYYGTEILMYGLKKRSDGYVRCDFPGGWIKDNINCFTEAGRTKLQNEAFNFMKTILHWRQGNEVISKGTMKHFRILNGIYVFQRKFNEKVAVVLISGTNDPAVYQAENYQEIWNDGHHLGTDIFSQKTIDISKDFVLQGHDVLILEMH</sequence>
<dbReference type="SUPFAM" id="SSF51011">
    <property type="entry name" value="Glycosyl hydrolase domain"/>
    <property type="match status" value="1"/>
</dbReference>
<dbReference type="Proteomes" id="UP000179807">
    <property type="component" value="Unassembled WGS sequence"/>
</dbReference>
<dbReference type="OrthoDB" id="1740265at2759"/>
<dbReference type="GeneID" id="94843155"/>
<dbReference type="EMBL" id="MLAK01000935">
    <property type="protein sequence ID" value="OHT00883.1"/>
    <property type="molecule type" value="Genomic_DNA"/>
</dbReference>
<dbReference type="Pfam" id="PF09087">
    <property type="entry name" value="Cyc-maltodext_N"/>
    <property type="match status" value="1"/>
</dbReference>
<comment type="caution">
    <text evidence="5">The sequence shown here is derived from an EMBL/GenBank/DDBJ whole genome shotgun (WGS) entry which is preliminary data.</text>
</comment>
<dbReference type="InterPro" id="IPR019492">
    <property type="entry name" value="Cyclo-malto-dextrinase_C"/>
</dbReference>
<evidence type="ECO:0000313" key="5">
    <source>
        <dbReference type="EMBL" id="OHT00883.1"/>
    </source>
</evidence>
<dbReference type="Gene3D" id="2.60.40.10">
    <property type="entry name" value="Immunoglobulins"/>
    <property type="match status" value="1"/>
</dbReference>
<dbReference type="AlphaFoldDB" id="A0A1J4JPC0"/>
<evidence type="ECO:0000259" key="4">
    <source>
        <dbReference type="SMART" id="SM00642"/>
    </source>
</evidence>
<gene>
    <name evidence="5" type="ORF">TRFO_32356</name>
</gene>
<dbReference type="VEuPathDB" id="TrichDB:TRFO_32356"/>
<dbReference type="RefSeq" id="XP_068354019.1">
    <property type="nucleotide sequence ID" value="XM_068508451.1"/>
</dbReference>
<feature type="domain" description="Glycosyl hydrolase family 13 catalytic" evidence="4">
    <location>
        <begin position="104"/>
        <end position="595"/>
    </location>
</feature>
<dbReference type="InterPro" id="IPR013783">
    <property type="entry name" value="Ig-like_fold"/>
</dbReference>
<keyword evidence="2" id="KW-0326">Glycosidase</keyword>
<keyword evidence="6" id="KW-1185">Reference proteome</keyword>
<evidence type="ECO:0000256" key="3">
    <source>
        <dbReference type="SAM" id="MobiDB-lite"/>
    </source>
</evidence>
<dbReference type="GO" id="GO:0016798">
    <property type="term" value="F:hydrolase activity, acting on glycosyl bonds"/>
    <property type="evidence" value="ECO:0007669"/>
    <property type="project" value="UniProtKB-KW"/>
</dbReference>
<proteinExistence type="predicted"/>
<dbReference type="Pfam" id="PF10438">
    <property type="entry name" value="Cyc-maltodext_C"/>
    <property type="match status" value="1"/>
</dbReference>
<keyword evidence="1" id="KW-0378">Hydrolase</keyword>
<dbReference type="InterPro" id="IPR006047">
    <property type="entry name" value="GH13_cat_dom"/>
</dbReference>
<dbReference type="PANTHER" id="PTHR10357">
    <property type="entry name" value="ALPHA-AMYLASE FAMILY MEMBER"/>
    <property type="match status" value="1"/>
</dbReference>
<feature type="region of interest" description="Disordered" evidence="3">
    <location>
        <begin position="142"/>
        <end position="212"/>
    </location>
</feature>